<evidence type="ECO:0000313" key="1">
    <source>
        <dbReference type="EMBL" id="KAK8858251.1"/>
    </source>
</evidence>
<keyword evidence="2" id="KW-1185">Reference proteome</keyword>
<organism evidence="1 2">
    <name type="scientific">Tritrichomonas musculus</name>
    <dbReference type="NCBI Taxonomy" id="1915356"/>
    <lineage>
        <taxon>Eukaryota</taxon>
        <taxon>Metamonada</taxon>
        <taxon>Parabasalia</taxon>
        <taxon>Tritrichomonadida</taxon>
        <taxon>Tritrichomonadidae</taxon>
        <taxon>Tritrichomonas</taxon>
    </lineage>
</organism>
<protein>
    <recommendedName>
        <fullName evidence="3">RRM domain-containing protein</fullName>
    </recommendedName>
</protein>
<proteinExistence type="predicted"/>
<dbReference type="InterPro" id="IPR035979">
    <property type="entry name" value="RBD_domain_sf"/>
</dbReference>
<dbReference type="Proteomes" id="UP001470230">
    <property type="component" value="Unassembled WGS sequence"/>
</dbReference>
<dbReference type="EMBL" id="JAPFFF010000019">
    <property type="protein sequence ID" value="KAK8858251.1"/>
    <property type="molecule type" value="Genomic_DNA"/>
</dbReference>
<evidence type="ECO:0008006" key="3">
    <source>
        <dbReference type="Google" id="ProtNLM"/>
    </source>
</evidence>
<name>A0ABR2I6Z4_9EUKA</name>
<dbReference type="CDD" id="cd00590">
    <property type="entry name" value="RRM_SF"/>
    <property type="match status" value="1"/>
</dbReference>
<reference evidence="1 2" key="1">
    <citation type="submission" date="2024-04" db="EMBL/GenBank/DDBJ databases">
        <title>Tritrichomonas musculus Genome.</title>
        <authorList>
            <person name="Alves-Ferreira E."/>
            <person name="Grigg M."/>
            <person name="Lorenzi H."/>
            <person name="Galac M."/>
        </authorList>
    </citation>
    <scope>NUCLEOTIDE SEQUENCE [LARGE SCALE GENOMIC DNA]</scope>
    <source>
        <strain evidence="1 2">EAF2021</strain>
    </source>
</reference>
<accession>A0ABR2I6Z4</accession>
<sequence length="269" mass="30101">MSSDLDLYFFKFCPETTSGSIIIVQFAPTVKLISPDIYGYIEDVLDVKLCGIQLVRDGRMNPTNLVFAQTMSIINESQIAKLKRTTFKQTRVDARIIESPEEYRKTIETLADLKLSQLTLPPPISEGICYIKNFSNVDIEAKFSPFGEIISINLMDSSSNFPIRAVHFANSTSAFRAAKVLNKKSGMIVGAISLRDSRHNIIIRKIPSSIDIIGKIKEIGEIGAFKLVDKILYVKMKKLIDAQITCALLTAEDIKASFICDETVDKYFI</sequence>
<dbReference type="SUPFAM" id="SSF54928">
    <property type="entry name" value="RNA-binding domain, RBD"/>
    <property type="match status" value="1"/>
</dbReference>
<evidence type="ECO:0000313" key="2">
    <source>
        <dbReference type="Proteomes" id="UP001470230"/>
    </source>
</evidence>
<gene>
    <name evidence="1" type="ORF">M9Y10_013352</name>
</gene>
<comment type="caution">
    <text evidence="1">The sequence shown here is derived from an EMBL/GenBank/DDBJ whole genome shotgun (WGS) entry which is preliminary data.</text>
</comment>